<dbReference type="Proteomes" id="UP000805649">
    <property type="component" value="Unassembled WGS sequence"/>
</dbReference>
<organism evidence="1 2">
    <name type="scientific">Colletotrichum truncatum</name>
    <name type="common">Anthracnose fungus</name>
    <name type="synonym">Colletotrichum capsici</name>
    <dbReference type="NCBI Taxonomy" id="5467"/>
    <lineage>
        <taxon>Eukaryota</taxon>
        <taxon>Fungi</taxon>
        <taxon>Dikarya</taxon>
        <taxon>Ascomycota</taxon>
        <taxon>Pezizomycotina</taxon>
        <taxon>Sordariomycetes</taxon>
        <taxon>Hypocreomycetidae</taxon>
        <taxon>Glomerellales</taxon>
        <taxon>Glomerellaceae</taxon>
        <taxon>Colletotrichum</taxon>
        <taxon>Colletotrichum truncatum species complex</taxon>
    </lineage>
</organism>
<proteinExistence type="predicted"/>
<evidence type="ECO:0000313" key="1">
    <source>
        <dbReference type="EMBL" id="KAL0939750.1"/>
    </source>
</evidence>
<accession>A0ACC3Z6Y3</accession>
<reference evidence="1 2" key="1">
    <citation type="journal article" date="2020" name="Phytopathology">
        <title>Genome Sequence Resources of Colletotrichum truncatum, C. plurivorum, C. musicola, and C. sojae: Four Species Pathogenic to Soybean (Glycine max).</title>
        <authorList>
            <person name="Rogerio F."/>
            <person name="Boufleur T.R."/>
            <person name="Ciampi-Guillardi M."/>
            <person name="Sukno S.A."/>
            <person name="Thon M.R."/>
            <person name="Massola Junior N.S."/>
            <person name="Baroncelli R."/>
        </authorList>
    </citation>
    <scope>NUCLEOTIDE SEQUENCE [LARGE SCALE GENOMIC DNA]</scope>
    <source>
        <strain evidence="1 2">CMES1059</strain>
    </source>
</reference>
<gene>
    <name evidence="1" type="ORF">CTRU02_206360</name>
</gene>
<dbReference type="EMBL" id="VUJX02000003">
    <property type="protein sequence ID" value="KAL0939750.1"/>
    <property type="molecule type" value="Genomic_DNA"/>
</dbReference>
<protein>
    <submittedName>
        <fullName evidence="1">Uncharacterized protein</fullName>
    </submittedName>
</protein>
<comment type="caution">
    <text evidence="1">The sequence shown here is derived from an EMBL/GenBank/DDBJ whole genome shotgun (WGS) entry which is preliminary data.</text>
</comment>
<sequence>MSELSSANVAYLTLEYRNRTIITTSVCFPLGLLAVVLRFVSRRISRAGIWYDDWLALFALTSVGVFIGLMIVDLPTDATIRGEPIPESTLLSNAKTVYIAELFYYIIQMSLKASILAFYWRLFESTSMRVPIYLVACFSACWFIASLLVTAFQCIPVASLWDPELQATARCVELGPFFFGTSIPNILADLFLLILPMPYVWQLKIRSTQKGFVIGFFLLGGFVLIASALRLRFLLLLDLRGFNANWAVENACFWSAVEGCMGVVCICLPSLRPILRLLPFSSRFLENSGTNDNKIVTIGRAGSEKYRQRLKRIGLSDDEMLVSTGTMARIELEKSVERSSV</sequence>
<evidence type="ECO:0000313" key="2">
    <source>
        <dbReference type="Proteomes" id="UP000805649"/>
    </source>
</evidence>
<keyword evidence="2" id="KW-1185">Reference proteome</keyword>
<name>A0ACC3Z6Y3_COLTU</name>